<reference evidence="2" key="2">
    <citation type="submission" date="2018-08" db="UniProtKB">
        <authorList>
            <consortium name="EnsemblPlants"/>
        </authorList>
    </citation>
    <scope>IDENTIFICATION</scope>
    <source>
        <strain evidence="2">Yugu1</strain>
    </source>
</reference>
<name>A0A0Q3RTN3_SETIT</name>
<dbReference type="Gramene" id="KQL02269">
    <property type="protein sequence ID" value="KQL02269"/>
    <property type="gene ID" value="SETIT_0142202mg"/>
</dbReference>
<dbReference type="InParanoid" id="A0A0Q3RTN3"/>
<dbReference type="AlphaFoldDB" id="A0A0Q3RTN3"/>
<feature type="compositionally biased region" description="Basic and acidic residues" evidence="1">
    <location>
        <begin position="14"/>
        <end position="30"/>
    </location>
</feature>
<evidence type="ECO:0000313" key="3">
    <source>
        <dbReference type="Proteomes" id="UP000004995"/>
    </source>
</evidence>
<accession>A0A0Q3RTN3</accession>
<dbReference type="EnsemblPlants" id="KQL02269">
    <property type="protein sequence ID" value="KQL02269"/>
    <property type="gene ID" value="SETIT_0142202mg"/>
</dbReference>
<evidence type="ECO:0000256" key="1">
    <source>
        <dbReference type="SAM" id="MobiDB-lite"/>
    </source>
</evidence>
<organism evidence="2 3">
    <name type="scientific">Setaria italica</name>
    <name type="common">Foxtail millet</name>
    <name type="synonym">Panicum italicum</name>
    <dbReference type="NCBI Taxonomy" id="4555"/>
    <lineage>
        <taxon>Eukaryota</taxon>
        <taxon>Viridiplantae</taxon>
        <taxon>Streptophyta</taxon>
        <taxon>Embryophyta</taxon>
        <taxon>Tracheophyta</taxon>
        <taxon>Spermatophyta</taxon>
        <taxon>Magnoliopsida</taxon>
        <taxon>Liliopsida</taxon>
        <taxon>Poales</taxon>
        <taxon>Poaceae</taxon>
        <taxon>PACMAD clade</taxon>
        <taxon>Panicoideae</taxon>
        <taxon>Panicodae</taxon>
        <taxon>Paniceae</taxon>
        <taxon>Cenchrinae</taxon>
        <taxon>Setaria</taxon>
    </lineage>
</organism>
<keyword evidence="3" id="KW-1185">Reference proteome</keyword>
<sequence length="40" mass="4109">MAAGGRGSPVAWKGHIEMRPDHGWVKDGQGEPRGGVGVPA</sequence>
<proteinExistence type="predicted"/>
<dbReference type="Proteomes" id="UP000004995">
    <property type="component" value="Unassembled WGS sequence"/>
</dbReference>
<dbReference type="EMBL" id="AGNK02003947">
    <property type="status" value="NOT_ANNOTATED_CDS"/>
    <property type="molecule type" value="Genomic_DNA"/>
</dbReference>
<protein>
    <submittedName>
        <fullName evidence="2">Uncharacterized protein</fullName>
    </submittedName>
</protein>
<evidence type="ECO:0000313" key="2">
    <source>
        <dbReference type="EnsemblPlants" id="KQL02269"/>
    </source>
</evidence>
<feature type="compositionally biased region" description="Gly residues" evidence="1">
    <location>
        <begin position="31"/>
        <end position="40"/>
    </location>
</feature>
<reference evidence="3" key="1">
    <citation type="journal article" date="2012" name="Nat. Biotechnol.">
        <title>Reference genome sequence of the model plant Setaria.</title>
        <authorList>
            <person name="Bennetzen J.L."/>
            <person name="Schmutz J."/>
            <person name="Wang H."/>
            <person name="Percifield R."/>
            <person name="Hawkins J."/>
            <person name="Pontaroli A.C."/>
            <person name="Estep M."/>
            <person name="Feng L."/>
            <person name="Vaughn J.N."/>
            <person name="Grimwood J."/>
            <person name="Jenkins J."/>
            <person name="Barry K."/>
            <person name="Lindquist E."/>
            <person name="Hellsten U."/>
            <person name="Deshpande S."/>
            <person name="Wang X."/>
            <person name="Wu X."/>
            <person name="Mitros T."/>
            <person name="Triplett J."/>
            <person name="Yang X."/>
            <person name="Ye C.Y."/>
            <person name="Mauro-Herrera M."/>
            <person name="Wang L."/>
            <person name="Li P."/>
            <person name="Sharma M."/>
            <person name="Sharma R."/>
            <person name="Ronald P.C."/>
            <person name="Panaud O."/>
            <person name="Kellogg E.A."/>
            <person name="Brutnell T.P."/>
            <person name="Doust A.N."/>
            <person name="Tuskan G.A."/>
            <person name="Rokhsar D."/>
            <person name="Devos K.M."/>
        </authorList>
    </citation>
    <scope>NUCLEOTIDE SEQUENCE [LARGE SCALE GENOMIC DNA]</scope>
    <source>
        <strain evidence="3">cv. Yugu1</strain>
    </source>
</reference>
<feature type="region of interest" description="Disordered" evidence="1">
    <location>
        <begin position="1"/>
        <end position="40"/>
    </location>
</feature>